<reference evidence="1 2" key="1">
    <citation type="submission" date="2019-05" db="EMBL/GenBank/DDBJ databases">
        <title>Another draft genome of Portunus trituberculatus and its Hox gene families provides insights of decapod evolution.</title>
        <authorList>
            <person name="Jeong J.-H."/>
            <person name="Song I."/>
            <person name="Kim S."/>
            <person name="Choi T."/>
            <person name="Kim D."/>
            <person name="Ryu S."/>
            <person name="Kim W."/>
        </authorList>
    </citation>
    <scope>NUCLEOTIDE SEQUENCE [LARGE SCALE GENOMIC DNA]</scope>
    <source>
        <tissue evidence="1">Muscle</tissue>
    </source>
</reference>
<organism evidence="1 2">
    <name type="scientific">Portunus trituberculatus</name>
    <name type="common">Swimming crab</name>
    <name type="synonym">Neptunus trituberculatus</name>
    <dbReference type="NCBI Taxonomy" id="210409"/>
    <lineage>
        <taxon>Eukaryota</taxon>
        <taxon>Metazoa</taxon>
        <taxon>Ecdysozoa</taxon>
        <taxon>Arthropoda</taxon>
        <taxon>Crustacea</taxon>
        <taxon>Multicrustacea</taxon>
        <taxon>Malacostraca</taxon>
        <taxon>Eumalacostraca</taxon>
        <taxon>Eucarida</taxon>
        <taxon>Decapoda</taxon>
        <taxon>Pleocyemata</taxon>
        <taxon>Brachyura</taxon>
        <taxon>Eubrachyura</taxon>
        <taxon>Portunoidea</taxon>
        <taxon>Portunidae</taxon>
        <taxon>Portuninae</taxon>
        <taxon>Portunus</taxon>
    </lineage>
</organism>
<evidence type="ECO:0000313" key="1">
    <source>
        <dbReference type="EMBL" id="MPC98108.1"/>
    </source>
</evidence>
<gene>
    <name evidence="1" type="ORF">E2C01_093460</name>
</gene>
<dbReference type="EMBL" id="VSRR010112655">
    <property type="protein sequence ID" value="MPC98108.1"/>
    <property type="molecule type" value="Genomic_DNA"/>
</dbReference>
<proteinExistence type="predicted"/>
<dbReference type="AlphaFoldDB" id="A0A5B7JYT8"/>
<protein>
    <submittedName>
        <fullName evidence="1">Uncharacterized protein</fullName>
    </submittedName>
</protein>
<sequence length="61" mass="7073">MLTEQRVAQIKWLKRTLTLHSDRDVIELIESLLKVNPEERPYVDWIVNSVDQLINKSAGAV</sequence>
<comment type="caution">
    <text evidence="1">The sequence shown here is derived from an EMBL/GenBank/DDBJ whole genome shotgun (WGS) entry which is preliminary data.</text>
</comment>
<accession>A0A5B7JYT8</accession>
<keyword evidence="2" id="KW-1185">Reference proteome</keyword>
<name>A0A5B7JYT8_PORTR</name>
<dbReference type="Proteomes" id="UP000324222">
    <property type="component" value="Unassembled WGS sequence"/>
</dbReference>
<evidence type="ECO:0000313" key="2">
    <source>
        <dbReference type="Proteomes" id="UP000324222"/>
    </source>
</evidence>